<evidence type="ECO:0000259" key="4">
    <source>
        <dbReference type="PROSITE" id="PS51160"/>
    </source>
</evidence>
<feature type="active site" evidence="1">
    <location>
        <position position="37"/>
    </location>
</feature>
<dbReference type="HOGENOM" id="CLU_141932_2_1_2"/>
<keyword evidence="1 2" id="KW-0378">Hydrolase</keyword>
<proteinExistence type="inferred from homology"/>
<dbReference type="PROSITE" id="PS51160">
    <property type="entry name" value="ACYLPHOSPHATASE_3"/>
    <property type="match status" value="1"/>
</dbReference>
<dbReference type="STRING" id="679901.Mzhil_1633"/>
<evidence type="ECO:0000256" key="2">
    <source>
        <dbReference type="RuleBase" id="RU000553"/>
    </source>
</evidence>
<sequence length="91" mass="10387">MDACIEAYVSGRVQGVFFRQFTKDTATSLELKGYVKNLADGRVKVVARGDPESIEKLLNRLHEGPAMASVEGVNYRWVTECEEFRDFDIRR</sequence>
<comment type="catalytic activity">
    <reaction evidence="1 2">
        <text>an acyl phosphate + H2O = a carboxylate + phosphate + H(+)</text>
        <dbReference type="Rhea" id="RHEA:14965"/>
        <dbReference type="ChEBI" id="CHEBI:15377"/>
        <dbReference type="ChEBI" id="CHEBI:15378"/>
        <dbReference type="ChEBI" id="CHEBI:29067"/>
        <dbReference type="ChEBI" id="CHEBI:43474"/>
        <dbReference type="ChEBI" id="CHEBI:59918"/>
        <dbReference type="EC" id="3.6.1.7"/>
    </reaction>
</comment>
<dbReference type="SUPFAM" id="SSF54975">
    <property type="entry name" value="Acylphosphatase/BLUF domain-like"/>
    <property type="match status" value="1"/>
</dbReference>
<accession>F7XPU8</accession>
<dbReference type="Gene3D" id="3.30.70.100">
    <property type="match status" value="1"/>
</dbReference>
<dbReference type="PANTHER" id="PTHR47268:SF4">
    <property type="entry name" value="ACYLPHOSPHATASE"/>
    <property type="match status" value="1"/>
</dbReference>
<organism evidence="5 6">
    <name type="scientific">Methanosalsum zhilinae (strain DSM 4017 / NBRC 107636 / OCM 62 / WeN5)</name>
    <name type="common">Methanohalophilus zhilinae</name>
    <dbReference type="NCBI Taxonomy" id="679901"/>
    <lineage>
        <taxon>Archaea</taxon>
        <taxon>Methanobacteriati</taxon>
        <taxon>Methanobacteriota</taxon>
        <taxon>Stenosarchaea group</taxon>
        <taxon>Methanomicrobia</taxon>
        <taxon>Methanosarcinales</taxon>
        <taxon>Methanosarcinaceae</taxon>
        <taxon>Methanosalsum</taxon>
    </lineage>
</organism>
<comment type="similarity">
    <text evidence="3">Belongs to the acylphosphatase family.</text>
</comment>
<dbReference type="Pfam" id="PF00708">
    <property type="entry name" value="Acylphosphatase"/>
    <property type="match status" value="1"/>
</dbReference>
<dbReference type="GO" id="GO:0003998">
    <property type="term" value="F:acylphosphatase activity"/>
    <property type="evidence" value="ECO:0007669"/>
    <property type="project" value="UniProtKB-EC"/>
</dbReference>
<dbReference type="PROSITE" id="PS00151">
    <property type="entry name" value="ACYLPHOSPHATASE_2"/>
    <property type="match status" value="1"/>
</dbReference>
<evidence type="ECO:0000256" key="3">
    <source>
        <dbReference type="RuleBase" id="RU004168"/>
    </source>
</evidence>
<gene>
    <name evidence="5" type="ordered locus">Mzhil_1633</name>
</gene>
<dbReference type="InterPro" id="IPR001792">
    <property type="entry name" value="Acylphosphatase-like_dom"/>
</dbReference>
<feature type="active site" evidence="1">
    <location>
        <position position="19"/>
    </location>
</feature>
<keyword evidence="6" id="KW-1185">Reference proteome</keyword>
<evidence type="ECO:0000313" key="6">
    <source>
        <dbReference type="Proteomes" id="UP000006622"/>
    </source>
</evidence>
<evidence type="ECO:0000256" key="1">
    <source>
        <dbReference type="PROSITE-ProRule" id="PRU00520"/>
    </source>
</evidence>
<dbReference type="EMBL" id="CP002101">
    <property type="protein sequence ID" value="AEH61469.1"/>
    <property type="molecule type" value="Genomic_DNA"/>
</dbReference>
<dbReference type="AlphaFoldDB" id="F7XPU8"/>
<dbReference type="EC" id="3.6.1.7" evidence="1 2"/>
<dbReference type="PANTHER" id="PTHR47268">
    <property type="entry name" value="ACYLPHOSPHATASE"/>
    <property type="match status" value="1"/>
</dbReference>
<dbReference type="InterPro" id="IPR036046">
    <property type="entry name" value="Acylphosphatase-like_dom_sf"/>
</dbReference>
<dbReference type="Proteomes" id="UP000006622">
    <property type="component" value="Chromosome"/>
</dbReference>
<feature type="domain" description="Acylphosphatase-like" evidence="4">
    <location>
        <begin position="4"/>
        <end position="91"/>
    </location>
</feature>
<dbReference type="KEGG" id="mzh:Mzhil_1633"/>
<protein>
    <recommendedName>
        <fullName evidence="1 2">Acylphosphatase</fullName>
        <ecNumber evidence="1 2">3.6.1.7</ecNumber>
    </recommendedName>
</protein>
<dbReference type="InterPro" id="IPR017968">
    <property type="entry name" value="Acylphosphatase_CS"/>
</dbReference>
<dbReference type="PROSITE" id="PS00150">
    <property type="entry name" value="ACYLPHOSPHATASE_1"/>
    <property type="match status" value="1"/>
</dbReference>
<name>F7XPU8_METZD</name>
<evidence type="ECO:0000313" key="5">
    <source>
        <dbReference type="EMBL" id="AEH61469.1"/>
    </source>
</evidence>
<reference evidence="5 6" key="1">
    <citation type="submission" date="2010-07" db="EMBL/GenBank/DDBJ databases">
        <title>The complete genome of Methanosalsum zhilinae DSM 4017.</title>
        <authorList>
            <consortium name="US DOE Joint Genome Institute (JGI-PGF)"/>
            <person name="Lucas S."/>
            <person name="Copeland A."/>
            <person name="Lapidus A."/>
            <person name="Glavina del Rio T."/>
            <person name="Dalin E."/>
            <person name="Tice H."/>
            <person name="Bruce D."/>
            <person name="Goodwin L."/>
            <person name="Pitluck S."/>
            <person name="Kyrpides N."/>
            <person name="Mavromatis K."/>
            <person name="Ovchinnikova G."/>
            <person name="Daligault H."/>
            <person name="Detter J.C."/>
            <person name="Han C."/>
            <person name="Tapia R."/>
            <person name="Larimer F."/>
            <person name="Land M."/>
            <person name="Hauser L."/>
            <person name="Markowitz V."/>
            <person name="Cheng J.-F."/>
            <person name="Hugenholtz P."/>
            <person name="Woyke T."/>
            <person name="Wu D."/>
            <person name="Spring S."/>
            <person name="Schueler E."/>
            <person name="Brambilla E."/>
            <person name="Klenk H.-P."/>
            <person name="Eisen J.A."/>
        </authorList>
    </citation>
    <scope>NUCLEOTIDE SEQUENCE [LARGE SCALE GENOMIC DNA]</scope>
    <source>
        <strain evidence="6">DSM 4017 / NBRC 107636 / OCM 62 / WeN5</strain>
    </source>
</reference>
<dbReference type="InterPro" id="IPR020456">
    <property type="entry name" value="Acylphosphatase"/>
</dbReference>